<comment type="caution">
    <text evidence="4">The sequence shown here is derived from an EMBL/GenBank/DDBJ whole genome shotgun (WGS) entry which is preliminary data.</text>
</comment>
<feature type="region of interest" description="Disordered" evidence="1">
    <location>
        <begin position="37"/>
        <end position="106"/>
    </location>
</feature>
<organism evidence="4 5">
    <name type="scientific">Erythrobacter ani</name>
    <dbReference type="NCBI Taxonomy" id="2827235"/>
    <lineage>
        <taxon>Bacteria</taxon>
        <taxon>Pseudomonadati</taxon>
        <taxon>Pseudomonadota</taxon>
        <taxon>Alphaproteobacteria</taxon>
        <taxon>Sphingomonadales</taxon>
        <taxon>Erythrobacteraceae</taxon>
        <taxon>Erythrobacter/Porphyrobacter group</taxon>
        <taxon>Erythrobacter</taxon>
    </lineage>
</organism>
<feature type="compositionally biased region" description="Basic and acidic residues" evidence="1">
    <location>
        <begin position="135"/>
        <end position="146"/>
    </location>
</feature>
<evidence type="ECO:0000256" key="2">
    <source>
        <dbReference type="SAM" id="Phobius"/>
    </source>
</evidence>
<evidence type="ECO:0000259" key="3">
    <source>
        <dbReference type="Pfam" id="PF13717"/>
    </source>
</evidence>
<feature type="compositionally biased region" description="Pro residues" evidence="1">
    <location>
        <begin position="69"/>
        <end position="81"/>
    </location>
</feature>
<feature type="compositionally biased region" description="Low complexity" evidence="1">
    <location>
        <begin position="93"/>
        <end position="104"/>
    </location>
</feature>
<feature type="compositionally biased region" description="Basic and acidic residues" evidence="1">
    <location>
        <begin position="44"/>
        <end position="64"/>
    </location>
</feature>
<keyword evidence="5" id="KW-1185">Reference proteome</keyword>
<feature type="transmembrane region" description="Helical" evidence="2">
    <location>
        <begin position="198"/>
        <end position="221"/>
    </location>
</feature>
<dbReference type="InterPro" id="IPR011723">
    <property type="entry name" value="Znf/thioredoxin_put"/>
</dbReference>
<feature type="domain" description="Zinc finger/thioredoxin putative" evidence="3">
    <location>
        <begin position="1"/>
        <end position="36"/>
    </location>
</feature>
<keyword evidence="2" id="KW-0812">Transmembrane</keyword>
<dbReference type="Pfam" id="PF13717">
    <property type="entry name" value="Zn_ribbon_4"/>
    <property type="match status" value="1"/>
</dbReference>
<keyword evidence="2" id="KW-1133">Transmembrane helix</keyword>
<dbReference type="Proteomes" id="UP000699975">
    <property type="component" value="Unassembled WGS sequence"/>
</dbReference>
<reference evidence="4 5" key="1">
    <citation type="submission" date="2021-04" db="EMBL/GenBank/DDBJ databases">
        <authorList>
            <person name="Pira H."/>
            <person name="Risdian C."/>
            <person name="Wink J."/>
        </authorList>
    </citation>
    <scope>NUCLEOTIDE SEQUENCE [LARGE SCALE GENOMIC DNA]</scope>
    <source>
        <strain evidence="4 5">WH131</strain>
    </source>
</reference>
<dbReference type="NCBIfam" id="TIGR02098">
    <property type="entry name" value="MJ0042_CXXC"/>
    <property type="match status" value="1"/>
</dbReference>
<dbReference type="EMBL" id="JAGSPB010000001">
    <property type="protein sequence ID" value="MBV7265135.1"/>
    <property type="molecule type" value="Genomic_DNA"/>
</dbReference>
<evidence type="ECO:0000256" key="1">
    <source>
        <dbReference type="SAM" id="MobiDB-lite"/>
    </source>
</evidence>
<feature type="compositionally biased region" description="Acidic residues" evidence="1">
    <location>
        <begin position="147"/>
        <end position="161"/>
    </location>
</feature>
<feature type="region of interest" description="Disordered" evidence="1">
    <location>
        <begin position="135"/>
        <end position="161"/>
    </location>
</feature>
<accession>A0ABS6SJG0</accession>
<protein>
    <submittedName>
        <fullName evidence="4">Zinc-ribbon domain-containing protein</fullName>
    </submittedName>
</protein>
<evidence type="ECO:0000313" key="5">
    <source>
        <dbReference type="Proteomes" id="UP000699975"/>
    </source>
</evidence>
<name>A0ABS6SJG0_9SPHN</name>
<proteinExistence type="predicted"/>
<keyword evidence="2" id="KW-0472">Membrane</keyword>
<gene>
    <name evidence="4" type="ORF">KCG45_03000</name>
</gene>
<evidence type="ECO:0000313" key="4">
    <source>
        <dbReference type="EMBL" id="MBV7265135.1"/>
    </source>
</evidence>
<sequence>MIISCPACSTRYVVPDTAIGIEGRTVRCAKCKHSWFQDGEPIDLPDRPAEAEDRSSIRPERSASEDPAPAAPPPAPPPPPVHEQEPPEPEPETPAATDGTEPAPSISFWRTDDRAAQGVHPADPVAGGIAASALKREESAQDHYEEAEAASEAESYEEEYTHDDPVEEAFDDHDYDDDSSQFDYAPPFSARRNPLKMWTIAAAIFALLATGTVFAVNYYGLPSWLPVNQPTFGIGKPDLTLEFPADQQRTEELETGTEIFRVRGTITNAGRDTVSVPSLLVVFSDERDRQVGTWPIVPAKRELTPGESLNVTEAISDVPAAAKVVEIGWAPN</sequence>